<dbReference type="EMBL" id="RDRA01000010">
    <property type="protein sequence ID" value="RXG93694.1"/>
    <property type="molecule type" value="Genomic_DNA"/>
</dbReference>
<name>A0ABY0DKX7_9BRAD</name>
<proteinExistence type="predicted"/>
<gene>
    <name evidence="1" type="ORF">EAS62_19305</name>
</gene>
<organism evidence="1 2">
    <name type="scientific">Bradyrhizobium zhanjiangense</name>
    <dbReference type="NCBI Taxonomy" id="1325107"/>
    <lineage>
        <taxon>Bacteria</taxon>
        <taxon>Pseudomonadati</taxon>
        <taxon>Pseudomonadota</taxon>
        <taxon>Alphaproteobacteria</taxon>
        <taxon>Hyphomicrobiales</taxon>
        <taxon>Nitrobacteraceae</taxon>
        <taxon>Bradyrhizobium</taxon>
    </lineage>
</organism>
<accession>A0ABY0DKX7</accession>
<dbReference type="Proteomes" id="UP000289946">
    <property type="component" value="Unassembled WGS sequence"/>
</dbReference>
<evidence type="ECO:0000313" key="1">
    <source>
        <dbReference type="EMBL" id="RXG93694.1"/>
    </source>
</evidence>
<evidence type="ECO:0000313" key="2">
    <source>
        <dbReference type="Proteomes" id="UP000289946"/>
    </source>
</evidence>
<protein>
    <submittedName>
        <fullName evidence="1">Uncharacterized protein</fullName>
    </submittedName>
</protein>
<comment type="caution">
    <text evidence="1">The sequence shown here is derived from an EMBL/GenBank/DDBJ whole genome shotgun (WGS) entry which is preliminary data.</text>
</comment>
<reference evidence="1 2" key="1">
    <citation type="submission" date="2018-10" db="EMBL/GenBank/DDBJ databases">
        <title>Bradyrhizobium sp. nov., isolated from effective nodules of peanut in China.</title>
        <authorList>
            <person name="Li Y."/>
        </authorList>
    </citation>
    <scope>NUCLEOTIDE SEQUENCE [LARGE SCALE GENOMIC DNA]</scope>
    <source>
        <strain evidence="1 2">CCBAU 51781</strain>
    </source>
</reference>
<sequence>MPRSGSPLSRFGHDLRIGSAARTGLGFVPHARDGNLPFACRSMGLLSMMGHWLNRLFPAAKSHFGP</sequence>
<keyword evidence="2" id="KW-1185">Reference proteome</keyword>